<protein>
    <recommendedName>
        <fullName evidence="4">Probable multidrug resistance protein NorM</fullName>
    </recommendedName>
    <alternativeName>
        <fullName evidence="12">Multidrug-efflux transporter</fullName>
    </alternativeName>
</protein>
<dbReference type="Proteomes" id="UP000036045">
    <property type="component" value="Unassembled WGS sequence"/>
</dbReference>
<proteinExistence type="inferred from homology"/>
<accession>A0A0J1IPP1</accession>
<keyword evidence="9" id="KW-1133">Transmembrane helix</keyword>
<dbReference type="GO" id="GO:0015297">
    <property type="term" value="F:antiporter activity"/>
    <property type="evidence" value="ECO:0007669"/>
    <property type="project" value="UniProtKB-KW"/>
</dbReference>
<evidence type="ECO:0000313" key="13">
    <source>
        <dbReference type="EMBL" id="KLV27919.1"/>
    </source>
</evidence>
<evidence type="ECO:0000256" key="2">
    <source>
        <dbReference type="ARBA" id="ARBA00004651"/>
    </source>
</evidence>
<comment type="caution">
    <text evidence="13">The sequence shown here is derived from an EMBL/GenBank/DDBJ whole genome shotgun (WGS) entry which is preliminary data.</text>
</comment>
<name>A0A0J1IPP1_NIACI</name>
<evidence type="ECO:0000256" key="6">
    <source>
        <dbReference type="ARBA" id="ARBA00022449"/>
    </source>
</evidence>
<dbReference type="RefSeq" id="WP_047940473.1">
    <property type="nucleotide sequence ID" value="NZ_CP053989.1"/>
</dbReference>
<organism evidence="13 14">
    <name type="scientific">Niallia circulans</name>
    <name type="common">Bacillus circulans</name>
    <dbReference type="NCBI Taxonomy" id="1397"/>
    <lineage>
        <taxon>Bacteria</taxon>
        <taxon>Bacillati</taxon>
        <taxon>Bacillota</taxon>
        <taxon>Bacilli</taxon>
        <taxon>Bacillales</taxon>
        <taxon>Bacillaceae</taxon>
        <taxon>Niallia</taxon>
    </lineage>
</organism>
<evidence type="ECO:0000256" key="1">
    <source>
        <dbReference type="ARBA" id="ARBA00003408"/>
    </source>
</evidence>
<evidence type="ECO:0000256" key="11">
    <source>
        <dbReference type="ARBA" id="ARBA00023136"/>
    </source>
</evidence>
<dbReference type="CDD" id="cd13131">
    <property type="entry name" value="MATE_NorM_like"/>
    <property type="match status" value="1"/>
</dbReference>
<evidence type="ECO:0000313" key="14">
    <source>
        <dbReference type="Proteomes" id="UP000036045"/>
    </source>
</evidence>
<dbReference type="InterPro" id="IPR048279">
    <property type="entry name" value="MdtK-like"/>
</dbReference>
<keyword evidence="5" id="KW-0813">Transport</keyword>
<dbReference type="InterPro" id="IPR050222">
    <property type="entry name" value="MATE_MdtK"/>
</dbReference>
<evidence type="ECO:0000256" key="7">
    <source>
        <dbReference type="ARBA" id="ARBA00022475"/>
    </source>
</evidence>
<evidence type="ECO:0000256" key="8">
    <source>
        <dbReference type="ARBA" id="ARBA00022692"/>
    </source>
</evidence>
<dbReference type="AlphaFoldDB" id="A0A0J1IPP1"/>
<evidence type="ECO:0000256" key="10">
    <source>
        <dbReference type="ARBA" id="ARBA00023065"/>
    </source>
</evidence>
<comment type="similarity">
    <text evidence="3">Belongs to the multi antimicrobial extrusion (MATE) (TC 2.A.66.1) family.</text>
</comment>
<comment type="function">
    <text evidence="1">Multidrug efflux pump.</text>
</comment>
<evidence type="ECO:0000256" key="9">
    <source>
        <dbReference type="ARBA" id="ARBA00022989"/>
    </source>
</evidence>
<keyword evidence="6" id="KW-0050">Antiport</keyword>
<keyword evidence="7" id="KW-1003">Cell membrane</keyword>
<keyword evidence="11" id="KW-0472">Membrane</keyword>
<evidence type="ECO:0000256" key="4">
    <source>
        <dbReference type="ARBA" id="ARBA00020268"/>
    </source>
</evidence>
<dbReference type="PANTHER" id="PTHR43298">
    <property type="entry name" value="MULTIDRUG RESISTANCE PROTEIN NORM-RELATED"/>
    <property type="match status" value="1"/>
</dbReference>
<dbReference type="Pfam" id="PF01554">
    <property type="entry name" value="MatE"/>
    <property type="match status" value="2"/>
</dbReference>
<dbReference type="GO" id="GO:0042910">
    <property type="term" value="F:xenobiotic transmembrane transporter activity"/>
    <property type="evidence" value="ECO:0007669"/>
    <property type="project" value="InterPro"/>
</dbReference>
<evidence type="ECO:0000256" key="3">
    <source>
        <dbReference type="ARBA" id="ARBA00010199"/>
    </source>
</evidence>
<evidence type="ECO:0000256" key="5">
    <source>
        <dbReference type="ARBA" id="ARBA00022448"/>
    </source>
</evidence>
<keyword evidence="10" id="KW-0406">Ion transport</keyword>
<dbReference type="NCBIfam" id="TIGR00797">
    <property type="entry name" value="matE"/>
    <property type="match status" value="1"/>
</dbReference>
<dbReference type="OrthoDB" id="9780160at2"/>
<dbReference type="PATRIC" id="fig|1397.4.peg.1914"/>
<dbReference type="GO" id="GO:0006811">
    <property type="term" value="P:monoatomic ion transport"/>
    <property type="evidence" value="ECO:0007669"/>
    <property type="project" value="UniProtKB-KW"/>
</dbReference>
<dbReference type="InterPro" id="IPR002528">
    <property type="entry name" value="MATE_fam"/>
</dbReference>
<dbReference type="EMBL" id="LDPH01000002">
    <property type="protein sequence ID" value="KLV27919.1"/>
    <property type="molecule type" value="Genomic_DNA"/>
</dbReference>
<dbReference type="PIRSF" id="PIRSF006603">
    <property type="entry name" value="DinF"/>
    <property type="match status" value="1"/>
</dbReference>
<evidence type="ECO:0000256" key="12">
    <source>
        <dbReference type="ARBA" id="ARBA00031636"/>
    </source>
</evidence>
<sequence>MKQTYSIKQKLSQMIIILFPVLVTQVGIFALSFFDTTMSGHYSPVDLAGVAVGSSLWTPIYTGLSGILLALPPIVSQLIGKNEQKGVSFSVIQAAYLSFSMAIALLIIGYFCLDSILANLGLEQDVYRVAYHYLIALSTGIIPIFLYFVLRSFIDSLGQTQITMFITLIAIPINILLNFALINGIWIFPELGGVGTGYATSITYWVMLFIAVYIVHKKNPFVAFQLFSQFPAVSWNKWKEILTIGVPIGFSVFFETSIFSAVTILMSNYDTNTIAAHQSAINFASLLYMVPLSISTALTILVGYEVGARRTKDAKAYSWLGVGLAVIIAFISGMILLTFRTNIAGIYTNDWEVLHLTAHFLIYAIFFQLSDAIQAPIQGALRGYKDVNVTLIMSFLSYWVIGLPSGYLLATYTNLGPFGYWIGLIIGLATGAIFLTSRLFKIQKHKFSDKQYEN</sequence>
<dbReference type="PANTHER" id="PTHR43298:SF2">
    <property type="entry name" value="FMN_FAD EXPORTER YEEO-RELATED"/>
    <property type="match status" value="1"/>
</dbReference>
<keyword evidence="8" id="KW-0812">Transmembrane</keyword>
<comment type="subcellular location">
    <subcellularLocation>
        <location evidence="2">Cell membrane</location>
        <topology evidence="2">Multi-pass membrane protein</topology>
    </subcellularLocation>
</comment>
<reference evidence="13 14" key="1">
    <citation type="submission" date="2015-05" db="EMBL/GenBank/DDBJ databases">
        <title>Whole genome sequence and identification of bacterial endophytes from Costus igneus.</title>
        <authorList>
            <person name="Lee Y.P."/>
            <person name="Gan H.M."/>
            <person name="Eng W."/>
            <person name="Wheatley M.S."/>
            <person name="Caraballo A."/>
            <person name="Polter S."/>
            <person name="Savka M.A."/>
            <person name="Hudson A.O."/>
        </authorList>
    </citation>
    <scope>NUCLEOTIDE SEQUENCE [LARGE SCALE GENOMIC DNA]</scope>
    <source>
        <strain evidence="13 14">RIT379</strain>
    </source>
</reference>
<gene>
    <name evidence="13" type="ORF">ABW02_03215</name>
</gene>
<keyword evidence="14" id="KW-1185">Reference proteome</keyword>
<dbReference type="GeneID" id="56350055"/>
<dbReference type="GO" id="GO:0005886">
    <property type="term" value="C:plasma membrane"/>
    <property type="evidence" value="ECO:0007669"/>
    <property type="project" value="UniProtKB-SubCell"/>
</dbReference>